<organism evidence="8 9">
    <name type="scientific">Leptospira interrogans str. 2006001854</name>
    <dbReference type="NCBI Taxonomy" id="1001590"/>
    <lineage>
        <taxon>Bacteria</taxon>
        <taxon>Pseudomonadati</taxon>
        <taxon>Spirochaetota</taxon>
        <taxon>Spirochaetia</taxon>
        <taxon>Leptospirales</taxon>
        <taxon>Leptospiraceae</taxon>
        <taxon>Leptospira</taxon>
    </lineage>
</organism>
<feature type="binding site" evidence="7">
    <location>
        <begin position="125"/>
        <end position="126"/>
    </location>
    <ligand>
        <name>pyridoxal 5'-phosphate</name>
        <dbReference type="ChEBI" id="CHEBI:597326"/>
    </ligand>
</feature>
<gene>
    <name evidence="7 8" type="primary">argD</name>
    <name evidence="8" type="ORF">LEP1GSC037_4779</name>
</gene>
<feature type="binding site" evidence="7">
    <location>
        <position position="157"/>
    </location>
    <ligand>
        <name>pyridoxal 5'-phosphate</name>
        <dbReference type="ChEBI" id="CHEBI:597326"/>
    </ligand>
</feature>
<evidence type="ECO:0000256" key="6">
    <source>
        <dbReference type="ARBA" id="ARBA00022898"/>
    </source>
</evidence>
<dbReference type="PROSITE" id="PS00600">
    <property type="entry name" value="AA_TRANSFER_CLASS_3"/>
    <property type="match status" value="1"/>
</dbReference>
<comment type="similarity">
    <text evidence="7">Belongs to the class-III pyridoxal-phosphate-dependent aminotransferase family. ArgD subfamily.</text>
</comment>
<dbReference type="NCBIfam" id="NF002325">
    <property type="entry name" value="PRK01278.1"/>
    <property type="match status" value="1"/>
</dbReference>
<comment type="subunit">
    <text evidence="7">Homodimer.</text>
</comment>
<dbReference type="PANTHER" id="PTHR11986">
    <property type="entry name" value="AMINOTRANSFERASE CLASS III"/>
    <property type="match status" value="1"/>
</dbReference>
<dbReference type="Gene3D" id="3.40.640.10">
    <property type="entry name" value="Type I PLP-dependent aspartate aminotransferase-like (Major domain)"/>
    <property type="match status" value="1"/>
</dbReference>
<dbReference type="Pfam" id="PF00202">
    <property type="entry name" value="Aminotran_3"/>
    <property type="match status" value="1"/>
</dbReference>
<comment type="subcellular location">
    <subcellularLocation>
        <location evidence="7">Cytoplasm</location>
    </subcellularLocation>
</comment>
<protein>
    <recommendedName>
        <fullName evidence="7">Acetylornithine aminotransferase</fullName>
        <shortName evidence="7">ACOAT</shortName>
        <ecNumber evidence="7">2.6.1.11</ecNumber>
    </recommendedName>
</protein>
<comment type="cofactor">
    <cofactor evidence="7">
        <name>pyridoxal 5'-phosphate</name>
        <dbReference type="ChEBI" id="CHEBI:597326"/>
    </cofactor>
    <text evidence="7">Binds 1 pyridoxal phosphate per subunit.</text>
</comment>
<comment type="caution">
    <text evidence="8">The sequence shown here is derived from an EMBL/GenBank/DDBJ whole genome shotgun (WGS) entry which is preliminary data.</text>
</comment>
<dbReference type="EC" id="2.6.1.11" evidence="7"/>
<dbReference type="GO" id="GO:0005737">
    <property type="term" value="C:cytoplasm"/>
    <property type="evidence" value="ECO:0007669"/>
    <property type="project" value="UniProtKB-SubCell"/>
</dbReference>
<keyword evidence="2 7" id="KW-0055">Arginine biosynthesis</keyword>
<feature type="binding site" evidence="7">
    <location>
        <position position="302"/>
    </location>
    <ligand>
        <name>N(2)-acetyl-L-ornithine</name>
        <dbReference type="ChEBI" id="CHEBI:57805"/>
    </ligand>
</feature>
<dbReference type="UniPathway" id="UPA00068">
    <property type="reaction ID" value="UER00109"/>
</dbReference>
<dbReference type="InterPro" id="IPR005814">
    <property type="entry name" value="Aminotrans_3"/>
</dbReference>
<comment type="catalytic activity">
    <reaction evidence="7">
        <text>N(2)-acetyl-L-ornithine + 2-oxoglutarate = N-acetyl-L-glutamate 5-semialdehyde + L-glutamate</text>
        <dbReference type="Rhea" id="RHEA:18049"/>
        <dbReference type="ChEBI" id="CHEBI:16810"/>
        <dbReference type="ChEBI" id="CHEBI:29123"/>
        <dbReference type="ChEBI" id="CHEBI:29985"/>
        <dbReference type="ChEBI" id="CHEBI:57805"/>
        <dbReference type="EC" id="2.6.1.11"/>
    </reaction>
</comment>
<evidence type="ECO:0000256" key="3">
    <source>
        <dbReference type="ARBA" id="ARBA00022576"/>
    </source>
</evidence>
<dbReference type="PIRSF" id="PIRSF000521">
    <property type="entry name" value="Transaminase_4ab_Lys_Orn"/>
    <property type="match status" value="1"/>
</dbReference>
<dbReference type="InterPro" id="IPR049704">
    <property type="entry name" value="Aminotrans_3_PPA_site"/>
</dbReference>
<accession>M6GAA9</accession>
<dbReference type="Proteomes" id="UP000012128">
    <property type="component" value="Unassembled WGS sequence"/>
</dbReference>
<dbReference type="GO" id="GO:0006526">
    <property type="term" value="P:L-arginine biosynthetic process"/>
    <property type="evidence" value="ECO:0007669"/>
    <property type="project" value="UniProtKB-UniRule"/>
</dbReference>
<comment type="pathway">
    <text evidence="7">Amino-acid biosynthesis; L-arginine biosynthesis; N(2)-acetyl-L-ornithine from L-glutamate: step 4/4.</text>
</comment>
<sequence>MRRNIFKTGGALMNDADIYKELFQHTKELADHYLLNTYARYDVAFRYGVNELLFDFDNKQYIDFHCGVAVTNLGHADPDIIEVVRSQADKLFHTSNLFYSEEASKLAELLILNSFPGKVFLTNSGTEAIEGAFKLARKYAYSKSIVDPIILSLEKSFHGRSVSGMSLTGQDKIRKGYGELLKGIEFIEPNNDEALVAAFERYQGRIVALIEEPILGESGIIPLSRNFLTLSRELTEENEALLIFDEIQTGMGRTGTLFAFETMGFSPDAMTLAKGLGSGFPIGALIVGEKYQDLFTQGSHGSTFGGNHLAAAVAYETIRIIQTREILNNVNICSDIAFTRLREMQEKYPVISEVRGKGLHIGLELKVPSKPIAEACLSAGLVVNATADNVVRIMPPLTISTDFLNQGLDILESVLKQN</sequence>
<dbReference type="Gene3D" id="3.90.1150.10">
    <property type="entry name" value="Aspartate Aminotransferase, domain 1"/>
    <property type="match status" value="1"/>
</dbReference>
<dbReference type="AlphaFoldDB" id="M6GAA9"/>
<reference evidence="8 9" key="1">
    <citation type="submission" date="2013-01" db="EMBL/GenBank/DDBJ databases">
        <authorList>
            <person name="Harkins D.M."/>
            <person name="Durkin A.S."/>
            <person name="Brinkac L.M."/>
            <person name="Haft D.H."/>
            <person name="Selengut J.D."/>
            <person name="Sanka R."/>
            <person name="DePew J."/>
            <person name="Purushe J."/>
            <person name="Hospenthal D.R."/>
            <person name="Murray C.K."/>
            <person name="Pimentel G."/>
            <person name="Wasfy M."/>
            <person name="Parker T."/>
            <person name="Miller R.S."/>
            <person name="Vinetz J.M."/>
            <person name="Sutton G.G."/>
            <person name="Nierman W.C."/>
            <person name="Fouts D.E."/>
        </authorList>
    </citation>
    <scope>NUCLEOTIDE SEQUENCE [LARGE SCALE GENOMIC DNA]</scope>
    <source>
        <strain evidence="8 9">2006001854</strain>
    </source>
</reference>
<evidence type="ECO:0000256" key="7">
    <source>
        <dbReference type="HAMAP-Rule" id="MF_01107"/>
    </source>
</evidence>
<dbReference type="InterPro" id="IPR004636">
    <property type="entry name" value="AcOrn/SuccOrn_fam"/>
</dbReference>
<proteinExistence type="inferred from homology"/>
<feature type="binding site" evidence="7">
    <location>
        <position position="303"/>
    </location>
    <ligand>
        <name>pyridoxal 5'-phosphate</name>
        <dbReference type="ChEBI" id="CHEBI:597326"/>
    </ligand>
</feature>
<feature type="binding site" evidence="7">
    <location>
        <begin position="245"/>
        <end position="248"/>
    </location>
    <ligand>
        <name>pyridoxal 5'-phosphate</name>
        <dbReference type="ChEBI" id="CHEBI:597326"/>
    </ligand>
</feature>
<keyword evidence="3 7" id="KW-0032">Aminotransferase</keyword>
<dbReference type="PANTHER" id="PTHR11986:SF79">
    <property type="entry name" value="ACETYLORNITHINE AMINOTRANSFERASE, MITOCHONDRIAL"/>
    <property type="match status" value="1"/>
</dbReference>
<keyword evidence="6 7" id="KW-0663">Pyridoxal phosphate</keyword>
<dbReference type="HAMAP" id="MF_01107">
    <property type="entry name" value="ArgD_aminotrans_3"/>
    <property type="match status" value="1"/>
</dbReference>
<name>M6GAA9_LEPIR</name>
<dbReference type="InterPro" id="IPR015422">
    <property type="entry name" value="PyrdxlP-dep_Trfase_small"/>
</dbReference>
<dbReference type="GO" id="GO:0003992">
    <property type="term" value="F:N2-acetyl-L-ornithine:2-oxoglutarate 5-aminotransferase activity"/>
    <property type="evidence" value="ECO:0007669"/>
    <property type="project" value="UniProtKB-UniRule"/>
</dbReference>
<keyword evidence="4 7" id="KW-0028">Amino-acid biosynthesis</keyword>
<dbReference type="GO" id="GO:0030170">
    <property type="term" value="F:pyridoxal phosphate binding"/>
    <property type="evidence" value="ECO:0007669"/>
    <property type="project" value="InterPro"/>
</dbReference>
<evidence type="ECO:0000256" key="1">
    <source>
        <dbReference type="ARBA" id="ARBA00022490"/>
    </source>
</evidence>
<keyword evidence="5 7" id="KW-0808">Transferase</keyword>
<comment type="miscellaneous">
    <text evidence="7">May also have succinyldiaminopimelate aminotransferase activity, thus carrying out the corresponding step in lysine biosynthesis.</text>
</comment>
<dbReference type="GO" id="GO:0042802">
    <property type="term" value="F:identical protein binding"/>
    <property type="evidence" value="ECO:0007669"/>
    <property type="project" value="TreeGrafter"/>
</dbReference>
<dbReference type="EMBL" id="AFLW02000117">
    <property type="protein sequence ID" value="EMM81680.1"/>
    <property type="molecule type" value="Genomic_DNA"/>
</dbReference>
<evidence type="ECO:0000256" key="5">
    <source>
        <dbReference type="ARBA" id="ARBA00022679"/>
    </source>
</evidence>
<keyword evidence="1 7" id="KW-0963">Cytoplasm</keyword>
<evidence type="ECO:0000256" key="4">
    <source>
        <dbReference type="ARBA" id="ARBA00022605"/>
    </source>
</evidence>
<evidence type="ECO:0000313" key="9">
    <source>
        <dbReference type="Proteomes" id="UP000012128"/>
    </source>
</evidence>
<evidence type="ECO:0000313" key="8">
    <source>
        <dbReference type="EMBL" id="EMM81680.1"/>
    </source>
</evidence>
<feature type="modified residue" description="N6-(pyridoxal phosphate)lysine" evidence="7">
    <location>
        <position position="274"/>
    </location>
</feature>
<dbReference type="SUPFAM" id="SSF53383">
    <property type="entry name" value="PLP-dependent transferases"/>
    <property type="match status" value="1"/>
</dbReference>
<dbReference type="FunFam" id="3.40.640.10:FF:000118">
    <property type="entry name" value="Acetylornithine aminotransferase"/>
    <property type="match status" value="1"/>
</dbReference>
<feature type="binding site" evidence="7">
    <location>
        <position position="160"/>
    </location>
    <ligand>
        <name>N(2)-acetyl-L-ornithine</name>
        <dbReference type="ChEBI" id="CHEBI:57805"/>
    </ligand>
</feature>
<dbReference type="InterPro" id="IPR015424">
    <property type="entry name" value="PyrdxlP-dep_Trfase"/>
</dbReference>
<dbReference type="CDD" id="cd00610">
    <property type="entry name" value="OAT_like"/>
    <property type="match status" value="1"/>
</dbReference>
<dbReference type="InterPro" id="IPR015421">
    <property type="entry name" value="PyrdxlP-dep_Trfase_major"/>
</dbReference>
<evidence type="ECO:0000256" key="2">
    <source>
        <dbReference type="ARBA" id="ARBA00022571"/>
    </source>
</evidence>
<dbReference type="InterPro" id="IPR050103">
    <property type="entry name" value="Class-III_PLP-dep_AT"/>
</dbReference>